<feature type="domain" description="YvlB/LiaX N-terminal" evidence="1">
    <location>
        <begin position="3"/>
        <end position="30"/>
    </location>
</feature>
<dbReference type="Proteomes" id="UP000243547">
    <property type="component" value="Unassembled WGS sequence"/>
</dbReference>
<evidence type="ECO:0000313" key="2">
    <source>
        <dbReference type="EMBL" id="SHK06302.1"/>
    </source>
</evidence>
<gene>
    <name evidence="2" type="ORF">SAMN02745227_01425</name>
</gene>
<proteinExistence type="predicted"/>
<dbReference type="Pfam" id="PF22746">
    <property type="entry name" value="SHOCT-like_DUF2089-C"/>
    <property type="match status" value="1"/>
</dbReference>
<organism evidence="2 3">
    <name type="scientific">Anaerobranca californiensis DSM 14826</name>
    <dbReference type="NCBI Taxonomy" id="1120989"/>
    <lineage>
        <taxon>Bacteria</taxon>
        <taxon>Bacillati</taxon>
        <taxon>Bacillota</taxon>
        <taxon>Clostridia</taxon>
        <taxon>Eubacteriales</taxon>
        <taxon>Proteinivoracaceae</taxon>
        <taxon>Anaerobranca</taxon>
    </lineage>
</organism>
<name>A0A1M6PEI5_9FIRM</name>
<dbReference type="AlphaFoldDB" id="A0A1M6PEI5"/>
<reference evidence="3" key="1">
    <citation type="submission" date="2016-11" db="EMBL/GenBank/DDBJ databases">
        <authorList>
            <person name="Varghese N."/>
            <person name="Submissions S."/>
        </authorList>
    </citation>
    <scope>NUCLEOTIDE SEQUENCE [LARGE SCALE GENOMIC DNA]</scope>
    <source>
        <strain evidence="3">DSM 14826</strain>
    </source>
</reference>
<accession>A0A1M6PEI5</accession>
<evidence type="ECO:0000259" key="1">
    <source>
        <dbReference type="Pfam" id="PF22746"/>
    </source>
</evidence>
<evidence type="ECO:0000313" key="3">
    <source>
        <dbReference type="Proteomes" id="UP000243547"/>
    </source>
</evidence>
<sequence>MNEEKLQVLKMIQEGKITPEEGMKLLAAVERDWGSLEGESKAKYLHIRVEDLDTGKKKVNLKIPFFLVNFGLKFLPKEAEGVSQRDLERVIEMARHGGIGEVLEVVDDEDRIKVKMWIE</sequence>
<dbReference type="RefSeq" id="WP_072907473.1">
    <property type="nucleotide sequence ID" value="NZ_FRAI01000014.1"/>
</dbReference>
<protein>
    <recommendedName>
        <fullName evidence="1">YvlB/LiaX N-terminal domain-containing protein</fullName>
    </recommendedName>
</protein>
<dbReference type="OrthoDB" id="9808584at2"/>
<keyword evidence="3" id="KW-1185">Reference proteome</keyword>
<dbReference type="STRING" id="1120989.SAMN02745227_01425"/>
<dbReference type="EMBL" id="FRAI01000014">
    <property type="protein sequence ID" value="SHK06302.1"/>
    <property type="molecule type" value="Genomic_DNA"/>
</dbReference>
<dbReference type="InterPro" id="IPR053959">
    <property type="entry name" value="YvlB/LiaX_N"/>
</dbReference>